<name>A0A0N4URL2_DRAME</name>
<dbReference type="Proteomes" id="UP000274756">
    <property type="component" value="Unassembled WGS sequence"/>
</dbReference>
<evidence type="ECO:0000313" key="1">
    <source>
        <dbReference type="EMBL" id="VDN54132.1"/>
    </source>
</evidence>
<evidence type="ECO:0000313" key="4">
    <source>
        <dbReference type="WBParaSite" id="DME_0001069401-mRNA-1"/>
    </source>
</evidence>
<protein>
    <submittedName>
        <fullName evidence="4">SGNH domain-containing protein</fullName>
    </submittedName>
</protein>
<evidence type="ECO:0000313" key="2">
    <source>
        <dbReference type="Proteomes" id="UP000038040"/>
    </source>
</evidence>
<reference evidence="4" key="1">
    <citation type="submission" date="2017-02" db="UniProtKB">
        <authorList>
            <consortium name="WormBaseParasite"/>
        </authorList>
    </citation>
    <scope>IDENTIFICATION</scope>
</reference>
<accession>A0A0N4URL2</accession>
<gene>
    <name evidence="1" type="ORF">DME_LOCUS4105</name>
</gene>
<sequence length="325" mass="38004">MMTIMVKRTQKPHWAEVLEQVWLFFLKNNANISASQFDKEVDVIVSPPPNTTVLMLFDRKEATKIYLKNRLMIREAYPADPVNFYIYNDTIYNGLAEKRGYSKDLVYVNGSGTTTAVVIGDSFAYIAFYYIMEGFGRERLGHLKRCAKYACIPILGYETNDKHACEKYMKGCFKLISDIRPDIVFLNFQFAMDYMSLYSFSTGEKLDKYMTNFHEFWENLRYGYERFDAIKCAKCERLFTYHCFCDTKGKCGDCAKVNEELRKNVAFENKRKEMLCKQKNSLPDSPSLLIRSVDFSTSAKDLDVKIRGYESNLKMQSDSTRRKFW</sequence>
<dbReference type="EMBL" id="UYYG01000295">
    <property type="protein sequence ID" value="VDN54132.1"/>
    <property type="molecule type" value="Genomic_DNA"/>
</dbReference>
<reference evidence="1 3" key="2">
    <citation type="submission" date="2018-11" db="EMBL/GenBank/DDBJ databases">
        <authorList>
            <consortium name="Pathogen Informatics"/>
        </authorList>
    </citation>
    <scope>NUCLEOTIDE SEQUENCE [LARGE SCALE GENOMIC DNA]</scope>
</reference>
<dbReference type="Proteomes" id="UP000038040">
    <property type="component" value="Unplaced"/>
</dbReference>
<dbReference type="AlphaFoldDB" id="A0A0N4URL2"/>
<evidence type="ECO:0000313" key="3">
    <source>
        <dbReference type="Proteomes" id="UP000274756"/>
    </source>
</evidence>
<proteinExistence type="predicted"/>
<organism evidence="2 4">
    <name type="scientific">Dracunculus medinensis</name>
    <name type="common">Guinea worm</name>
    <dbReference type="NCBI Taxonomy" id="318479"/>
    <lineage>
        <taxon>Eukaryota</taxon>
        <taxon>Metazoa</taxon>
        <taxon>Ecdysozoa</taxon>
        <taxon>Nematoda</taxon>
        <taxon>Chromadorea</taxon>
        <taxon>Rhabditida</taxon>
        <taxon>Spirurina</taxon>
        <taxon>Dracunculoidea</taxon>
        <taxon>Dracunculidae</taxon>
        <taxon>Dracunculus</taxon>
    </lineage>
</organism>
<dbReference type="WBParaSite" id="DME_0001069401-mRNA-1">
    <property type="protein sequence ID" value="DME_0001069401-mRNA-1"/>
    <property type="gene ID" value="DME_0001069401"/>
</dbReference>
<keyword evidence="3" id="KW-1185">Reference proteome</keyword>